<feature type="transmembrane region" description="Helical" evidence="6">
    <location>
        <begin position="624"/>
        <end position="646"/>
    </location>
</feature>
<keyword evidence="7" id="KW-0732">Signal</keyword>
<keyword evidence="3 6" id="KW-1133">Transmembrane helix</keyword>
<evidence type="ECO:0000313" key="9">
    <source>
        <dbReference type="Proteomes" id="UP001497512"/>
    </source>
</evidence>
<evidence type="ECO:0000256" key="5">
    <source>
        <dbReference type="SAM" id="MobiDB-lite"/>
    </source>
</evidence>
<proteinExistence type="predicted"/>
<evidence type="ECO:0000256" key="2">
    <source>
        <dbReference type="ARBA" id="ARBA00022692"/>
    </source>
</evidence>
<keyword evidence="4 6" id="KW-0472">Membrane</keyword>
<accession>A0ABP0UST5</accession>
<feature type="compositionally biased region" description="Basic residues" evidence="5">
    <location>
        <begin position="261"/>
        <end position="278"/>
    </location>
</feature>
<feature type="region of interest" description="Disordered" evidence="5">
    <location>
        <begin position="477"/>
        <end position="535"/>
    </location>
</feature>
<evidence type="ECO:0000256" key="4">
    <source>
        <dbReference type="ARBA" id="ARBA00023136"/>
    </source>
</evidence>
<dbReference type="Proteomes" id="UP001497512">
    <property type="component" value="Chromosome 6"/>
</dbReference>
<dbReference type="PANTHER" id="PTHR16950:SF16">
    <property type="entry name" value="ZINC TRANSPORTER ZIP13"/>
    <property type="match status" value="1"/>
</dbReference>
<gene>
    <name evidence="8" type="ORF">CSSPTR1EN2_LOCUS19600</name>
</gene>
<dbReference type="InterPro" id="IPR003689">
    <property type="entry name" value="ZIP"/>
</dbReference>
<protein>
    <submittedName>
        <fullName evidence="8">Uncharacterized protein</fullName>
    </submittedName>
</protein>
<keyword evidence="9" id="KW-1185">Reference proteome</keyword>
<feature type="region of interest" description="Disordered" evidence="5">
    <location>
        <begin position="241"/>
        <end position="326"/>
    </location>
</feature>
<keyword evidence="2 6" id="KW-0812">Transmembrane</keyword>
<name>A0ABP0UST5_9BRYO</name>
<evidence type="ECO:0000256" key="1">
    <source>
        <dbReference type="ARBA" id="ARBA00004141"/>
    </source>
</evidence>
<evidence type="ECO:0000256" key="7">
    <source>
        <dbReference type="SAM" id="SignalP"/>
    </source>
</evidence>
<dbReference type="Pfam" id="PF02535">
    <property type="entry name" value="Zip"/>
    <property type="match status" value="1"/>
</dbReference>
<feature type="region of interest" description="Disordered" evidence="5">
    <location>
        <begin position="105"/>
        <end position="186"/>
    </location>
</feature>
<dbReference type="EMBL" id="OZ019898">
    <property type="protein sequence ID" value="CAK9229172.1"/>
    <property type="molecule type" value="Genomic_DNA"/>
</dbReference>
<feature type="compositionally biased region" description="Basic and acidic residues" evidence="5">
    <location>
        <begin position="315"/>
        <end position="326"/>
    </location>
</feature>
<feature type="chain" id="PRO_5046773443" evidence="7">
    <location>
        <begin position="33"/>
        <end position="705"/>
    </location>
</feature>
<feature type="signal peptide" evidence="7">
    <location>
        <begin position="1"/>
        <end position="32"/>
    </location>
</feature>
<comment type="subcellular location">
    <subcellularLocation>
        <location evidence="1">Membrane</location>
        <topology evidence="1">Multi-pass membrane protein</topology>
    </subcellularLocation>
</comment>
<organism evidence="8 9">
    <name type="scientific">Sphagnum troendelagicum</name>
    <dbReference type="NCBI Taxonomy" id="128251"/>
    <lineage>
        <taxon>Eukaryota</taxon>
        <taxon>Viridiplantae</taxon>
        <taxon>Streptophyta</taxon>
        <taxon>Embryophyta</taxon>
        <taxon>Bryophyta</taxon>
        <taxon>Sphagnophytina</taxon>
        <taxon>Sphagnopsida</taxon>
        <taxon>Sphagnales</taxon>
        <taxon>Sphagnaceae</taxon>
        <taxon>Sphagnum</taxon>
    </lineage>
</organism>
<evidence type="ECO:0000256" key="3">
    <source>
        <dbReference type="ARBA" id="ARBA00022989"/>
    </source>
</evidence>
<evidence type="ECO:0000256" key="6">
    <source>
        <dbReference type="SAM" id="Phobius"/>
    </source>
</evidence>
<feature type="transmembrane region" description="Helical" evidence="6">
    <location>
        <begin position="652"/>
        <end position="672"/>
    </location>
</feature>
<evidence type="ECO:0000313" key="8">
    <source>
        <dbReference type="EMBL" id="CAK9229172.1"/>
    </source>
</evidence>
<sequence length="705" mass="77374">MNVKMGKWQLLQAVASFFFLALLIIQASSSSAHEGEEELQVPSDGDRTLENAHFEKLQAALLALNAQKEDLAIDDHNLAMSLDGAKGSEVIGLLQNYAHHLQQKWQQASGDDAGKEVQAEEEEELLSQRTLTKQGFSEADYSGKHSDDSADQEPVNVKSRTTATDEERDDETLHQSDVGSHTLNPDVEARDRLHKLEESLKAVAARSSPEQGIDEQSFVMSAEGVAGHEVINLLHKYAHQMHQKMQQTGDVSSDDHDDHHMHKHDQSHKHEDHHHHRQGHDSHVHQHHTNGHSHDSHVHQSHGNRHSHQHHVHHSHENVDKKTPFRLPEEIEEERDLQEYGFEGHAHSDVEYNSHFENWNFALWMQSLGSSLLVSMASLICLILLPCIVSNGKPSPTVVDALAAFGAGAMLGDAFLHQLPHAFGYHGHSHPHGHSQNEGHGHSMQDLSVGLAILGGILLFFIVEKIVRRVEELSCKTPGLGHAHHHHSQKKQVSEGSEGTHVADGAGVEDKEIKPLESNPNLRKRTRGETKEETSIVETDVSKDVDKSKHLLVTSGVHVMGYLNLFSDAVHNFTDGMSLGTAFLLHGTVGGWSRTLFLLAHELPQEVGDFGILVRSGFSVFKALAFNFLSALVAMAGTALALSLGGNPGHSSLIEGFTAGGFIYISVAGVMPDMHTQGNSLSTTLWQLTSMILGMGVAVVIALAE</sequence>
<feature type="transmembrane region" description="Helical" evidence="6">
    <location>
        <begin position="684"/>
        <end position="704"/>
    </location>
</feature>
<dbReference type="PANTHER" id="PTHR16950">
    <property type="entry name" value="ZINC TRANSPORTER SLC39A7 HISTIDINE-RICH MEMBRANE PROTEIN KE4"/>
    <property type="match status" value="1"/>
</dbReference>
<reference evidence="8" key="1">
    <citation type="submission" date="2024-02" db="EMBL/GenBank/DDBJ databases">
        <authorList>
            <consortium name="ELIXIR-Norway"/>
            <consortium name="Elixir Norway"/>
        </authorList>
    </citation>
    <scope>NUCLEOTIDE SEQUENCE</scope>
</reference>
<feature type="compositionally biased region" description="Basic residues" evidence="5">
    <location>
        <begin position="299"/>
        <end position="314"/>
    </location>
</feature>